<dbReference type="Proteomes" id="UP001597526">
    <property type="component" value="Unassembled WGS sequence"/>
</dbReference>
<dbReference type="InterPro" id="IPR036108">
    <property type="entry name" value="4pyrrol_syn_uPrphyn_synt_sf"/>
</dbReference>
<dbReference type="PANTHER" id="PTHR12390">
    <property type="entry name" value="UROPORPHYRINOGEN III SYNTHASE"/>
    <property type="match status" value="1"/>
</dbReference>
<accession>A0ABW5MZF5</accession>
<keyword evidence="2" id="KW-0456">Lyase</keyword>
<reference evidence="3" key="1">
    <citation type="journal article" date="2019" name="Int. J. Syst. Evol. Microbiol.">
        <title>The Global Catalogue of Microorganisms (GCM) 10K type strain sequencing project: providing services to taxonomists for standard genome sequencing and annotation.</title>
        <authorList>
            <consortium name="The Broad Institute Genomics Platform"/>
            <consortium name="The Broad Institute Genome Sequencing Center for Infectious Disease"/>
            <person name="Wu L."/>
            <person name="Ma J."/>
        </authorList>
    </citation>
    <scope>NUCLEOTIDE SEQUENCE [LARGE SCALE GENOMIC DNA]</scope>
    <source>
        <strain evidence="3">KCTC 52368</strain>
    </source>
</reference>
<comment type="caution">
    <text evidence="2">The sequence shown here is derived from an EMBL/GenBank/DDBJ whole genome shotgun (WGS) entry which is preliminary data.</text>
</comment>
<gene>
    <name evidence="2" type="ORF">ACFSQJ_13195</name>
</gene>
<dbReference type="RefSeq" id="WP_377767438.1">
    <property type="nucleotide sequence ID" value="NZ_JBHULB010000017.1"/>
</dbReference>
<dbReference type="EC" id="4.2.1.75" evidence="2"/>
<dbReference type="PANTHER" id="PTHR12390:SF0">
    <property type="entry name" value="UROPORPHYRINOGEN-III SYNTHASE"/>
    <property type="match status" value="1"/>
</dbReference>
<dbReference type="EMBL" id="JBHULB010000017">
    <property type="protein sequence ID" value="MFD2587896.1"/>
    <property type="molecule type" value="Genomic_DNA"/>
</dbReference>
<dbReference type="InterPro" id="IPR003754">
    <property type="entry name" value="4pyrrol_synth_uPrphyn_synth"/>
</dbReference>
<evidence type="ECO:0000259" key="1">
    <source>
        <dbReference type="Pfam" id="PF02602"/>
    </source>
</evidence>
<dbReference type="CDD" id="cd06578">
    <property type="entry name" value="HemD"/>
    <property type="match status" value="1"/>
</dbReference>
<sequence length="225" mass="25642">MSSILSTRLLSPSQKELLLNAKQNFVDYSAISIEYLPVEIDEEFNNYIFTSQNGVKAFLKSMHHPDIYTKNVFCVGEKTKLLLKENNLKVLETAENASKLSKIIVQKYKNNSFFILSGNLRRPELSEAFKNNNVRYKEVICYNTTLNYKRFDSTFDGILFFSPSGVLSFTKENSLTPSWAFCIGETTAEEAKKHTDQVVIANKPTIENVLVQAIKHFNSPLFMGI</sequence>
<feature type="domain" description="Tetrapyrrole biosynthesis uroporphyrinogen III synthase" evidence="1">
    <location>
        <begin position="39"/>
        <end position="208"/>
    </location>
</feature>
<dbReference type="InterPro" id="IPR039793">
    <property type="entry name" value="UROS/Hem4"/>
</dbReference>
<keyword evidence="3" id="KW-1185">Reference proteome</keyword>
<dbReference type="SUPFAM" id="SSF69618">
    <property type="entry name" value="HemD-like"/>
    <property type="match status" value="1"/>
</dbReference>
<dbReference type="Gene3D" id="3.40.50.10090">
    <property type="match status" value="2"/>
</dbReference>
<organism evidence="2 3">
    <name type="scientific">Croceitalea marina</name>
    <dbReference type="NCBI Taxonomy" id="1775166"/>
    <lineage>
        <taxon>Bacteria</taxon>
        <taxon>Pseudomonadati</taxon>
        <taxon>Bacteroidota</taxon>
        <taxon>Flavobacteriia</taxon>
        <taxon>Flavobacteriales</taxon>
        <taxon>Flavobacteriaceae</taxon>
        <taxon>Croceitalea</taxon>
    </lineage>
</organism>
<name>A0ABW5MZF5_9FLAO</name>
<dbReference type="Pfam" id="PF02602">
    <property type="entry name" value="HEM4"/>
    <property type="match status" value="1"/>
</dbReference>
<protein>
    <submittedName>
        <fullName evidence="2">Uroporphyrinogen-III synthase</fullName>
        <ecNumber evidence="2">4.2.1.75</ecNumber>
    </submittedName>
</protein>
<evidence type="ECO:0000313" key="3">
    <source>
        <dbReference type="Proteomes" id="UP001597526"/>
    </source>
</evidence>
<proteinExistence type="predicted"/>
<evidence type="ECO:0000313" key="2">
    <source>
        <dbReference type="EMBL" id="MFD2587896.1"/>
    </source>
</evidence>
<dbReference type="GO" id="GO:0004852">
    <property type="term" value="F:uroporphyrinogen-III synthase activity"/>
    <property type="evidence" value="ECO:0007669"/>
    <property type="project" value="UniProtKB-EC"/>
</dbReference>